<evidence type="ECO:0000256" key="1">
    <source>
        <dbReference type="SAM" id="MobiDB-lite"/>
    </source>
</evidence>
<dbReference type="EMBL" id="ML992508">
    <property type="protein sequence ID" value="KAF2222661.1"/>
    <property type="molecule type" value="Genomic_DNA"/>
</dbReference>
<gene>
    <name evidence="2" type="ORF">BDZ85DRAFT_264024</name>
</gene>
<accession>A0A6A6GA93</accession>
<dbReference type="Proteomes" id="UP000799538">
    <property type="component" value="Unassembled WGS sequence"/>
</dbReference>
<proteinExistence type="predicted"/>
<dbReference type="AlphaFoldDB" id="A0A6A6GA93"/>
<feature type="compositionally biased region" description="Basic residues" evidence="1">
    <location>
        <begin position="26"/>
        <end position="37"/>
    </location>
</feature>
<organism evidence="2 3">
    <name type="scientific">Elsinoe ampelina</name>
    <dbReference type="NCBI Taxonomy" id="302913"/>
    <lineage>
        <taxon>Eukaryota</taxon>
        <taxon>Fungi</taxon>
        <taxon>Dikarya</taxon>
        <taxon>Ascomycota</taxon>
        <taxon>Pezizomycotina</taxon>
        <taxon>Dothideomycetes</taxon>
        <taxon>Dothideomycetidae</taxon>
        <taxon>Myriangiales</taxon>
        <taxon>Elsinoaceae</taxon>
        <taxon>Elsinoe</taxon>
    </lineage>
</organism>
<name>A0A6A6GA93_9PEZI</name>
<sequence>MHSPHATPCSAKGACAPASASLRSCPARRRSRRRNHRRDPSCAVVGPVSIPGLAGGVCRPGERRGRRGRRTSAVVQGGTGPRERGPGCRVGCRLSRWWRRFRGGRRMGRASRACRSRTRRGGGSCGLCWTRG</sequence>
<feature type="region of interest" description="Disordered" evidence="1">
    <location>
        <begin position="22"/>
        <end position="43"/>
    </location>
</feature>
<feature type="region of interest" description="Disordered" evidence="1">
    <location>
        <begin position="55"/>
        <end position="87"/>
    </location>
</feature>
<evidence type="ECO:0000313" key="2">
    <source>
        <dbReference type="EMBL" id="KAF2222661.1"/>
    </source>
</evidence>
<reference evidence="3" key="1">
    <citation type="journal article" date="2020" name="Stud. Mycol.">
        <title>101 Dothideomycetes genomes: A test case for predicting lifestyles and emergence of pathogens.</title>
        <authorList>
            <person name="Haridas S."/>
            <person name="Albert R."/>
            <person name="Binder M."/>
            <person name="Bloem J."/>
            <person name="LaButti K."/>
            <person name="Salamov A."/>
            <person name="Andreopoulos B."/>
            <person name="Baker S."/>
            <person name="Barry K."/>
            <person name="Bills G."/>
            <person name="Bluhm B."/>
            <person name="Cannon C."/>
            <person name="Castanera R."/>
            <person name="Culley D."/>
            <person name="Daum C."/>
            <person name="Ezra D."/>
            <person name="Gonzalez J."/>
            <person name="Henrissat B."/>
            <person name="Kuo A."/>
            <person name="Liang C."/>
            <person name="Lipzen A."/>
            <person name="Lutzoni F."/>
            <person name="Magnuson J."/>
            <person name="Mondo S."/>
            <person name="Nolan M."/>
            <person name="Ohm R."/>
            <person name="Pangilinan J."/>
            <person name="Park H.-J."/>
            <person name="Ramirez L."/>
            <person name="Alfaro M."/>
            <person name="Sun H."/>
            <person name="Tritt A."/>
            <person name="Yoshinaga Y."/>
            <person name="Zwiers L.-H."/>
            <person name="Turgeon B."/>
            <person name="Goodwin S."/>
            <person name="Spatafora J."/>
            <person name="Crous P."/>
            <person name="Grigoriev I."/>
        </authorList>
    </citation>
    <scope>NUCLEOTIDE SEQUENCE [LARGE SCALE GENOMIC DNA]</scope>
    <source>
        <strain evidence="3">CECT 20119</strain>
    </source>
</reference>
<protein>
    <submittedName>
        <fullName evidence="2">Uncharacterized protein</fullName>
    </submittedName>
</protein>
<keyword evidence="3" id="KW-1185">Reference proteome</keyword>
<evidence type="ECO:0000313" key="3">
    <source>
        <dbReference type="Proteomes" id="UP000799538"/>
    </source>
</evidence>